<feature type="transmembrane region" description="Helical" evidence="1">
    <location>
        <begin position="77"/>
        <end position="101"/>
    </location>
</feature>
<feature type="transmembrane region" description="Helical" evidence="1">
    <location>
        <begin position="155"/>
        <end position="175"/>
    </location>
</feature>
<dbReference type="PANTHER" id="PTHR46641">
    <property type="entry name" value="FMRFAMIDE RECEPTOR-RELATED"/>
    <property type="match status" value="1"/>
</dbReference>
<feature type="transmembrane region" description="Helical" evidence="1">
    <location>
        <begin position="219"/>
        <end position="240"/>
    </location>
</feature>
<protein>
    <recommendedName>
        <fullName evidence="4">G-protein coupled receptors family 1 profile domain-containing protein</fullName>
    </recommendedName>
</protein>
<keyword evidence="1" id="KW-0472">Membrane</keyword>
<keyword evidence="3" id="KW-1185">Reference proteome</keyword>
<evidence type="ECO:0000313" key="3">
    <source>
        <dbReference type="Proteomes" id="UP000593567"/>
    </source>
</evidence>
<dbReference type="InterPro" id="IPR052954">
    <property type="entry name" value="GPCR-Ligand_Int"/>
</dbReference>
<gene>
    <name evidence="2" type="ORF">EB796_019455</name>
</gene>
<feature type="transmembrane region" description="Helical" evidence="1">
    <location>
        <begin position="121"/>
        <end position="143"/>
    </location>
</feature>
<evidence type="ECO:0008006" key="4">
    <source>
        <dbReference type="Google" id="ProtNLM"/>
    </source>
</evidence>
<dbReference type="OrthoDB" id="6094942at2759"/>
<feature type="transmembrane region" description="Helical" evidence="1">
    <location>
        <begin position="314"/>
        <end position="341"/>
    </location>
</feature>
<accession>A0A7J7J8F8</accession>
<dbReference type="EMBL" id="VXIV02002877">
    <property type="protein sequence ID" value="KAF6022247.1"/>
    <property type="molecule type" value="Genomic_DNA"/>
</dbReference>
<evidence type="ECO:0000313" key="2">
    <source>
        <dbReference type="EMBL" id="KAF6022247.1"/>
    </source>
</evidence>
<reference evidence="2" key="1">
    <citation type="submission" date="2020-06" db="EMBL/GenBank/DDBJ databases">
        <title>Draft genome of Bugula neritina, a colonial animal packing powerful symbionts and potential medicines.</title>
        <authorList>
            <person name="Rayko M."/>
        </authorList>
    </citation>
    <scope>NUCLEOTIDE SEQUENCE [LARGE SCALE GENOMIC DNA]</scope>
    <source>
        <strain evidence="2">Kwan_BN1</strain>
    </source>
</reference>
<feature type="transmembrane region" description="Helical" evidence="1">
    <location>
        <begin position="276"/>
        <end position="294"/>
    </location>
</feature>
<dbReference type="AlphaFoldDB" id="A0A7J7J8F8"/>
<evidence type="ECO:0000256" key="1">
    <source>
        <dbReference type="SAM" id="Phobius"/>
    </source>
</evidence>
<dbReference type="Proteomes" id="UP000593567">
    <property type="component" value="Unassembled WGS sequence"/>
</dbReference>
<dbReference type="Gene3D" id="1.20.1070.10">
    <property type="entry name" value="Rhodopsin 7-helix transmembrane proteins"/>
    <property type="match status" value="1"/>
</dbReference>
<comment type="caution">
    <text evidence="2">The sequence shown here is derived from an EMBL/GenBank/DDBJ whole genome shotgun (WGS) entry which is preliminary data.</text>
</comment>
<dbReference type="SUPFAM" id="SSF81321">
    <property type="entry name" value="Family A G protein-coupled receptor-like"/>
    <property type="match status" value="1"/>
</dbReference>
<feature type="transmembrane region" description="Helical" evidence="1">
    <location>
        <begin position="43"/>
        <end position="65"/>
    </location>
</feature>
<keyword evidence="1" id="KW-0812">Transmembrane</keyword>
<organism evidence="2 3">
    <name type="scientific">Bugula neritina</name>
    <name type="common">Brown bryozoan</name>
    <name type="synonym">Sertularia neritina</name>
    <dbReference type="NCBI Taxonomy" id="10212"/>
    <lineage>
        <taxon>Eukaryota</taxon>
        <taxon>Metazoa</taxon>
        <taxon>Spiralia</taxon>
        <taxon>Lophotrochozoa</taxon>
        <taxon>Bryozoa</taxon>
        <taxon>Gymnolaemata</taxon>
        <taxon>Cheilostomatida</taxon>
        <taxon>Flustrina</taxon>
        <taxon>Buguloidea</taxon>
        <taxon>Bugulidae</taxon>
        <taxon>Bugula</taxon>
    </lineage>
</organism>
<sequence length="364" mass="41791">MIYMRQGILVREVLPHIIECTRKLYDNEAEISHGMALYIINEAMYYVLPVILTIGIIFSIINTVVSAKMTADSHECYLTTFNLCSCLHLIAACVAQLPNYVTQTGSAYITLLPYLPAVENWLWYSCTWLLITVVIERAAHGLCGQWHASFGKIHGVLVSILMVTICFVSTLPQYWEYGLEEYTGSNNCSRRVLTPRDAVIEDNSNSYIIEYEWFHWYEMVISIGLPYVLLPMLILPLVCIKMHIYTSMPSAYGKGGSIKYSVGSSIKDQLKQEKSFNKLIFTMSVLYLLMSAPRNVMRLIHNPPVSLQISTDELLISTLFVLFEIIFYIYFSILFFLYLCFGIKFRTTLYQLCCCKKSDALDYY</sequence>
<name>A0A7J7J8F8_BUGNE</name>
<proteinExistence type="predicted"/>
<keyword evidence="1" id="KW-1133">Transmembrane helix</keyword>